<reference evidence="3" key="1">
    <citation type="submission" date="2020-01" db="EMBL/GenBank/DDBJ databases">
        <authorList>
            <consortium name="DOE Joint Genome Institute"/>
            <person name="Haridas S."/>
            <person name="Albert R."/>
            <person name="Binder M."/>
            <person name="Bloem J."/>
            <person name="Labutti K."/>
            <person name="Salamov A."/>
            <person name="Andreopoulos B."/>
            <person name="Baker S.E."/>
            <person name="Barry K."/>
            <person name="Bills G."/>
            <person name="Bluhm B.H."/>
            <person name="Cannon C."/>
            <person name="Castanera R."/>
            <person name="Culley D.E."/>
            <person name="Daum C."/>
            <person name="Ezra D."/>
            <person name="Gonzalez J.B."/>
            <person name="Henrissat B."/>
            <person name="Kuo A."/>
            <person name="Liang C."/>
            <person name="Lipzen A."/>
            <person name="Lutzoni F."/>
            <person name="Magnuson J."/>
            <person name="Mondo S."/>
            <person name="Nolan M."/>
            <person name="Ohm R."/>
            <person name="Pangilinan J."/>
            <person name="Park H.-J."/>
            <person name="Ramirez L."/>
            <person name="Alfaro M."/>
            <person name="Sun H."/>
            <person name="Tritt A."/>
            <person name="Yoshinaga Y."/>
            <person name="Zwiers L.-H."/>
            <person name="Turgeon B.G."/>
            <person name="Goodwin S.B."/>
            <person name="Spatafora J.W."/>
            <person name="Crous P.W."/>
            <person name="Grigoriev I.V."/>
        </authorList>
    </citation>
    <scope>NUCLEOTIDE SEQUENCE</scope>
    <source>
        <strain evidence="3">IPT5</strain>
    </source>
</reference>
<feature type="domain" description="BTB" evidence="2">
    <location>
        <begin position="133"/>
        <end position="200"/>
    </location>
</feature>
<dbReference type="Pfam" id="PF00651">
    <property type="entry name" value="BTB"/>
    <property type="match status" value="1"/>
</dbReference>
<name>A0A6A7AWM3_9PLEO</name>
<feature type="region of interest" description="Disordered" evidence="1">
    <location>
        <begin position="68"/>
        <end position="108"/>
    </location>
</feature>
<evidence type="ECO:0000256" key="1">
    <source>
        <dbReference type="SAM" id="MobiDB-lite"/>
    </source>
</evidence>
<organism evidence="3 4">
    <name type="scientific">Plenodomus tracheiphilus IPT5</name>
    <dbReference type="NCBI Taxonomy" id="1408161"/>
    <lineage>
        <taxon>Eukaryota</taxon>
        <taxon>Fungi</taxon>
        <taxon>Dikarya</taxon>
        <taxon>Ascomycota</taxon>
        <taxon>Pezizomycotina</taxon>
        <taxon>Dothideomycetes</taxon>
        <taxon>Pleosporomycetidae</taxon>
        <taxon>Pleosporales</taxon>
        <taxon>Pleosporineae</taxon>
        <taxon>Leptosphaeriaceae</taxon>
        <taxon>Plenodomus</taxon>
    </lineage>
</organism>
<dbReference type="Gene3D" id="3.30.710.10">
    <property type="entry name" value="Potassium Channel Kv1.1, Chain A"/>
    <property type="match status" value="1"/>
</dbReference>
<evidence type="ECO:0000313" key="3">
    <source>
        <dbReference type="EMBL" id="KAF2846757.1"/>
    </source>
</evidence>
<dbReference type="Proteomes" id="UP000799423">
    <property type="component" value="Unassembled WGS sequence"/>
</dbReference>
<dbReference type="PANTHER" id="PTHR47843">
    <property type="entry name" value="BTB DOMAIN-CONTAINING PROTEIN-RELATED"/>
    <property type="match status" value="1"/>
</dbReference>
<gene>
    <name evidence="3" type="ORF">T440DRAFT_222794</name>
</gene>
<accession>A0A6A7AWM3</accession>
<dbReference type="InterPro" id="IPR011333">
    <property type="entry name" value="SKP1/BTB/POZ_sf"/>
</dbReference>
<keyword evidence="4" id="KW-1185">Reference proteome</keyword>
<dbReference type="AlphaFoldDB" id="A0A6A7AWM3"/>
<dbReference type="InterPro" id="IPR000210">
    <property type="entry name" value="BTB/POZ_dom"/>
</dbReference>
<evidence type="ECO:0000313" key="4">
    <source>
        <dbReference type="Proteomes" id="UP000799423"/>
    </source>
</evidence>
<sequence length="330" mass="36787">MFATPVTIPRNVLDPSMYSSNRASQARMDLETRLSVSSTDTIFSRLHRASSTSSTNSTSTLASSVGSINYNEKPKHRKNASSSSFSISRRFLKKSRPQSQSEPAPTSVPLVISSPIIAPQPVEPPPPEPKSTLEWQCSDLVVRCRSDVYHVDRVIMSYHSRWFAKVCAVVISPKTSKGIIDLSADDPGAVAAMMQYCYQLDYTDQLAGSDDAVPEDTSLRSHVDVYMLAERYGIVGLRRLALQKYEDLATMVLMVDGNEEQLLQAIRAMYASERQADADDLKKLSIRLCANHVQAFIHGTGKTMAMVFESMDELPEFRADLFEEMASRWK</sequence>
<dbReference type="SUPFAM" id="SSF54695">
    <property type="entry name" value="POZ domain"/>
    <property type="match status" value="1"/>
</dbReference>
<dbReference type="EMBL" id="MU006332">
    <property type="protein sequence ID" value="KAF2846757.1"/>
    <property type="molecule type" value="Genomic_DNA"/>
</dbReference>
<protein>
    <recommendedName>
        <fullName evidence="2">BTB domain-containing protein</fullName>
    </recommendedName>
</protein>
<dbReference type="OrthoDB" id="6359816at2759"/>
<proteinExistence type="predicted"/>
<dbReference type="PANTHER" id="PTHR47843:SF5">
    <property type="entry name" value="BTB_POZ DOMAIN PROTEIN"/>
    <property type="match status" value="1"/>
</dbReference>
<evidence type="ECO:0000259" key="2">
    <source>
        <dbReference type="Pfam" id="PF00651"/>
    </source>
</evidence>